<sequence>MAEREADSSEEVQQLGHPRSPVVLPGIQHLCDPWFSPPARQPLDPPRSTSLSLAPTIRQPVVDSRTLTLPPLLQYSDESSSRPQLISPVQKKSNRATLGEVTADHEDHDTMAGCEIPPKARSP</sequence>
<dbReference type="OrthoDB" id="10665663at2759"/>
<keyword evidence="3" id="KW-1185">Reference proteome</keyword>
<feature type="compositionally biased region" description="Pro residues" evidence="1">
    <location>
        <begin position="35"/>
        <end position="45"/>
    </location>
</feature>
<proteinExistence type="predicted"/>
<evidence type="ECO:0000256" key="1">
    <source>
        <dbReference type="SAM" id="MobiDB-lite"/>
    </source>
</evidence>
<dbReference type="EMBL" id="ML121584">
    <property type="protein sequence ID" value="RPB19745.1"/>
    <property type="molecule type" value="Genomic_DNA"/>
</dbReference>
<evidence type="ECO:0000313" key="3">
    <source>
        <dbReference type="Proteomes" id="UP000267821"/>
    </source>
</evidence>
<organism evidence="2 3">
    <name type="scientific">Terfezia boudieri ATCC MYA-4762</name>
    <dbReference type="NCBI Taxonomy" id="1051890"/>
    <lineage>
        <taxon>Eukaryota</taxon>
        <taxon>Fungi</taxon>
        <taxon>Dikarya</taxon>
        <taxon>Ascomycota</taxon>
        <taxon>Pezizomycotina</taxon>
        <taxon>Pezizomycetes</taxon>
        <taxon>Pezizales</taxon>
        <taxon>Pezizaceae</taxon>
        <taxon>Terfezia</taxon>
    </lineage>
</organism>
<evidence type="ECO:0000313" key="2">
    <source>
        <dbReference type="EMBL" id="RPB19745.1"/>
    </source>
</evidence>
<accession>A0A3N4LP43</accession>
<dbReference type="AlphaFoldDB" id="A0A3N4LP43"/>
<name>A0A3N4LP43_9PEZI</name>
<reference evidence="2 3" key="1">
    <citation type="journal article" date="2018" name="Nat. Ecol. Evol.">
        <title>Pezizomycetes genomes reveal the molecular basis of ectomycorrhizal truffle lifestyle.</title>
        <authorList>
            <person name="Murat C."/>
            <person name="Payen T."/>
            <person name="Noel B."/>
            <person name="Kuo A."/>
            <person name="Morin E."/>
            <person name="Chen J."/>
            <person name="Kohler A."/>
            <person name="Krizsan K."/>
            <person name="Balestrini R."/>
            <person name="Da Silva C."/>
            <person name="Montanini B."/>
            <person name="Hainaut M."/>
            <person name="Levati E."/>
            <person name="Barry K.W."/>
            <person name="Belfiori B."/>
            <person name="Cichocki N."/>
            <person name="Clum A."/>
            <person name="Dockter R.B."/>
            <person name="Fauchery L."/>
            <person name="Guy J."/>
            <person name="Iotti M."/>
            <person name="Le Tacon F."/>
            <person name="Lindquist E.A."/>
            <person name="Lipzen A."/>
            <person name="Malagnac F."/>
            <person name="Mello A."/>
            <person name="Molinier V."/>
            <person name="Miyauchi S."/>
            <person name="Poulain J."/>
            <person name="Riccioni C."/>
            <person name="Rubini A."/>
            <person name="Sitrit Y."/>
            <person name="Splivallo R."/>
            <person name="Traeger S."/>
            <person name="Wang M."/>
            <person name="Zifcakova L."/>
            <person name="Wipf D."/>
            <person name="Zambonelli A."/>
            <person name="Paolocci F."/>
            <person name="Nowrousian M."/>
            <person name="Ottonello S."/>
            <person name="Baldrian P."/>
            <person name="Spatafora J.W."/>
            <person name="Henrissat B."/>
            <person name="Nagy L.G."/>
            <person name="Aury J.M."/>
            <person name="Wincker P."/>
            <person name="Grigoriev I.V."/>
            <person name="Bonfante P."/>
            <person name="Martin F.M."/>
        </authorList>
    </citation>
    <scope>NUCLEOTIDE SEQUENCE [LARGE SCALE GENOMIC DNA]</scope>
    <source>
        <strain evidence="2 3">ATCC MYA-4762</strain>
    </source>
</reference>
<protein>
    <submittedName>
        <fullName evidence="2">Uncharacterized protein</fullName>
    </submittedName>
</protein>
<dbReference type="InParanoid" id="A0A3N4LP43"/>
<gene>
    <name evidence="2" type="ORF">L211DRAFT_852938</name>
</gene>
<feature type="region of interest" description="Disordered" evidence="1">
    <location>
        <begin position="74"/>
        <end position="123"/>
    </location>
</feature>
<feature type="region of interest" description="Disordered" evidence="1">
    <location>
        <begin position="35"/>
        <end position="54"/>
    </location>
</feature>
<feature type="region of interest" description="Disordered" evidence="1">
    <location>
        <begin position="1"/>
        <end position="23"/>
    </location>
</feature>
<dbReference type="Proteomes" id="UP000267821">
    <property type="component" value="Unassembled WGS sequence"/>
</dbReference>